<organism evidence="1 2">
    <name type="scientific">Tieghemiomyces parasiticus</name>
    <dbReference type="NCBI Taxonomy" id="78921"/>
    <lineage>
        <taxon>Eukaryota</taxon>
        <taxon>Fungi</taxon>
        <taxon>Fungi incertae sedis</taxon>
        <taxon>Zoopagomycota</taxon>
        <taxon>Kickxellomycotina</taxon>
        <taxon>Dimargaritomycetes</taxon>
        <taxon>Dimargaritales</taxon>
        <taxon>Dimargaritaceae</taxon>
        <taxon>Tieghemiomyces</taxon>
    </lineage>
</organism>
<name>A0A9W7ZPL9_9FUNG</name>
<sequence>MNADRHLNTVFSNQPEIKVLAKLEVVNGEPFSGKVLSDKARMALMIALCKPYADIYYSGLAFDDFAPNGQLQLSPNTQQNNVSPRDIYATFVHYVGNRLRYIDLSQKFNRVTHGSIYPFLLAAYQGETEMIAKFISQIDRQSVAAKLNHDIYDPWSAANQIRAAYERNSSTLTNFSKSFVNEDLVKQLYAFMIKEKKLDHLVDLMHLLARTSTGDVPPYANLVSVLLLEAGYVRTAEDAPQAPV</sequence>
<accession>A0A9W7ZPL9</accession>
<dbReference type="Proteomes" id="UP001150569">
    <property type="component" value="Unassembled WGS sequence"/>
</dbReference>
<keyword evidence="2" id="KW-1185">Reference proteome</keyword>
<gene>
    <name evidence="1" type="ORF">IWQ60_010877</name>
</gene>
<dbReference type="AlphaFoldDB" id="A0A9W7ZPL9"/>
<proteinExistence type="predicted"/>
<evidence type="ECO:0000313" key="1">
    <source>
        <dbReference type="EMBL" id="KAJ1910014.1"/>
    </source>
</evidence>
<protein>
    <submittedName>
        <fullName evidence="1">Uncharacterized protein</fullName>
    </submittedName>
</protein>
<comment type="caution">
    <text evidence="1">The sequence shown here is derived from an EMBL/GenBank/DDBJ whole genome shotgun (WGS) entry which is preliminary data.</text>
</comment>
<dbReference type="EMBL" id="JANBPT010001110">
    <property type="protein sequence ID" value="KAJ1910014.1"/>
    <property type="molecule type" value="Genomic_DNA"/>
</dbReference>
<reference evidence="1" key="1">
    <citation type="submission" date="2022-07" db="EMBL/GenBank/DDBJ databases">
        <title>Phylogenomic reconstructions and comparative analyses of Kickxellomycotina fungi.</title>
        <authorList>
            <person name="Reynolds N.K."/>
            <person name="Stajich J.E."/>
            <person name="Barry K."/>
            <person name="Grigoriev I.V."/>
            <person name="Crous P."/>
            <person name="Smith M.E."/>
        </authorList>
    </citation>
    <scope>NUCLEOTIDE SEQUENCE</scope>
    <source>
        <strain evidence="1">RSA 861</strain>
    </source>
</reference>
<evidence type="ECO:0000313" key="2">
    <source>
        <dbReference type="Proteomes" id="UP001150569"/>
    </source>
</evidence>